<sequence>MNKTTPNIVEKKNHWLLGQVDVDFPTSESLLGRDLYVKSLETKHYQELDTMLSHGDDVVDEIYLVDFHRLTIMFSIIQSKKWKLDRDQSNIIEFLTQIILSSDHELYVGFKSGEPVAAAMVSCDDIECLISDLAWHNDNEDDIEKFTYQLWRYWKQSHTNDCEVWVEKQ</sequence>
<name>A0A1E5D3E6_9VIBR</name>
<protein>
    <recommendedName>
        <fullName evidence="3">Flavodoxin</fullName>
    </recommendedName>
</protein>
<evidence type="ECO:0000313" key="2">
    <source>
        <dbReference type="Proteomes" id="UP000094165"/>
    </source>
</evidence>
<gene>
    <name evidence="1" type="ORF">A130_03575</name>
</gene>
<dbReference type="AlphaFoldDB" id="A0A1E5D3E6"/>
<evidence type="ECO:0000313" key="1">
    <source>
        <dbReference type="EMBL" id="OEE78079.1"/>
    </source>
</evidence>
<proteinExistence type="predicted"/>
<dbReference type="Proteomes" id="UP000094165">
    <property type="component" value="Unassembled WGS sequence"/>
</dbReference>
<comment type="caution">
    <text evidence="1">The sequence shown here is derived from an EMBL/GenBank/DDBJ whole genome shotgun (WGS) entry which is preliminary data.</text>
</comment>
<accession>A0A1E5D3E6</accession>
<organism evidence="1 2">
    <name type="scientific">Vibrio genomosp. F6 str. FF-238</name>
    <dbReference type="NCBI Taxonomy" id="1191298"/>
    <lineage>
        <taxon>Bacteria</taxon>
        <taxon>Pseudomonadati</taxon>
        <taxon>Pseudomonadota</taxon>
        <taxon>Gammaproteobacteria</taxon>
        <taxon>Vibrionales</taxon>
        <taxon>Vibrionaceae</taxon>
        <taxon>Vibrio</taxon>
    </lineage>
</organism>
<dbReference type="EMBL" id="AJYW02000059">
    <property type="protein sequence ID" value="OEE78079.1"/>
    <property type="molecule type" value="Genomic_DNA"/>
</dbReference>
<reference evidence="1 2" key="1">
    <citation type="journal article" date="2012" name="Science">
        <title>Ecological populations of bacteria act as socially cohesive units of antibiotic production and resistance.</title>
        <authorList>
            <person name="Cordero O.X."/>
            <person name="Wildschutte H."/>
            <person name="Kirkup B."/>
            <person name="Proehl S."/>
            <person name="Ngo L."/>
            <person name="Hussain F."/>
            <person name="Le Roux F."/>
            <person name="Mincer T."/>
            <person name="Polz M.F."/>
        </authorList>
    </citation>
    <scope>NUCLEOTIDE SEQUENCE [LARGE SCALE GENOMIC DNA]</scope>
    <source>
        <strain evidence="1 2">FF-238</strain>
    </source>
</reference>
<keyword evidence="2" id="KW-1185">Reference proteome</keyword>
<evidence type="ECO:0008006" key="3">
    <source>
        <dbReference type="Google" id="ProtNLM"/>
    </source>
</evidence>
<dbReference type="RefSeq" id="WP_029203432.1">
    <property type="nucleotide sequence ID" value="NZ_AJYW02000059.1"/>
</dbReference>